<gene>
    <name evidence="1" type="ORF">ElyMa_000457300</name>
</gene>
<proteinExistence type="predicted"/>
<organism evidence="1 2">
    <name type="scientific">Elysia marginata</name>
    <dbReference type="NCBI Taxonomy" id="1093978"/>
    <lineage>
        <taxon>Eukaryota</taxon>
        <taxon>Metazoa</taxon>
        <taxon>Spiralia</taxon>
        <taxon>Lophotrochozoa</taxon>
        <taxon>Mollusca</taxon>
        <taxon>Gastropoda</taxon>
        <taxon>Heterobranchia</taxon>
        <taxon>Euthyneura</taxon>
        <taxon>Panpulmonata</taxon>
        <taxon>Sacoglossa</taxon>
        <taxon>Placobranchoidea</taxon>
        <taxon>Plakobranchidae</taxon>
        <taxon>Elysia</taxon>
    </lineage>
</organism>
<evidence type="ECO:0000313" key="1">
    <source>
        <dbReference type="EMBL" id="GFR75523.1"/>
    </source>
</evidence>
<keyword evidence="2" id="KW-1185">Reference proteome</keyword>
<dbReference type="AlphaFoldDB" id="A0AAV4FQB2"/>
<reference evidence="1 2" key="1">
    <citation type="journal article" date="2021" name="Elife">
        <title>Chloroplast acquisition without the gene transfer in kleptoplastic sea slugs, Plakobranchus ocellatus.</title>
        <authorList>
            <person name="Maeda T."/>
            <person name="Takahashi S."/>
            <person name="Yoshida T."/>
            <person name="Shimamura S."/>
            <person name="Takaki Y."/>
            <person name="Nagai Y."/>
            <person name="Toyoda A."/>
            <person name="Suzuki Y."/>
            <person name="Arimoto A."/>
            <person name="Ishii H."/>
            <person name="Satoh N."/>
            <person name="Nishiyama T."/>
            <person name="Hasebe M."/>
            <person name="Maruyama T."/>
            <person name="Minagawa J."/>
            <person name="Obokata J."/>
            <person name="Shigenobu S."/>
        </authorList>
    </citation>
    <scope>NUCLEOTIDE SEQUENCE [LARGE SCALE GENOMIC DNA]</scope>
</reference>
<protein>
    <submittedName>
        <fullName evidence="1">Uncharacterized protein</fullName>
    </submittedName>
</protein>
<accession>A0AAV4FQB2</accession>
<dbReference type="EMBL" id="BMAT01000902">
    <property type="protein sequence ID" value="GFR75523.1"/>
    <property type="molecule type" value="Genomic_DNA"/>
</dbReference>
<evidence type="ECO:0000313" key="2">
    <source>
        <dbReference type="Proteomes" id="UP000762676"/>
    </source>
</evidence>
<sequence length="129" mass="15111">MEHAIPCSRTGTSSDWFSASKFSKSAFVPASIRSCQHSFLQIYFMDSRQAVQRRKSLFQGLEYSILTNMQDMLRQHKRYIDELRCAYEFTRKCYDLYVVVIRENVRPCGELERRHNAPTSNDNGRSDAK</sequence>
<comment type="caution">
    <text evidence="1">The sequence shown here is derived from an EMBL/GenBank/DDBJ whole genome shotgun (WGS) entry which is preliminary data.</text>
</comment>
<dbReference type="Proteomes" id="UP000762676">
    <property type="component" value="Unassembled WGS sequence"/>
</dbReference>
<name>A0AAV4FQB2_9GAST</name>